<feature type="domain" description="Cytochrome c" evidence="6">
    <location>
        <begin position="53"/>
        <end position="138"/>
    </location>
</feature>
<reference evidence="8" key="1">
    <citation type="submission" date="2017-04" db="EMBL/GenBank/DDBJ databases">
        <authorList>
            <person name="Varghese N."/>
            <person name="Submissions S."/>
        </authorList>
    </citation>
    <scope>NUCLEOTIDE SEQUENCE [LARGE SCALE GENOMIC DNA]</scope>
    <source>
        <strain evidence="8">DSM 4125</strain>
    </source>
</reference>
<dbReference type="InterPro" id="IPR009056">
    <property type="entry name" value="Cyt_c-like_dom"/>
</dbReference>
<keyword evidence="8" id="KW-1185">Reference proteome</keyword>
<keyword evidence="5" id="KW-0472">Membrane</keyword>
<evidence type="ECO:0000256" key="2">
    <source>
        <dbReference type="ARBA" id="ARBA00022723"/>
    </source>
</evidence>
<evidence type="ECO:0000259" key="6">
    <source>
        <dbReference type="PROSITE" id="PS51007"/>
    </source>
</evidence>
<sequence>MNHTNFEFKFLKVSILTVATVLIVGFIRIQQTVEWKAPKEADALKNPYKGGSEDIKAGKKIFANMCTICHGDKGRGDGVAGAALNPKPTNLTTKTFNDQSDGAIFWKITEGRAPMASYKATLSEENRWQLVNYLRTLKK</sequence>
<dbReference type="Gene3D" id="1.10.760.10">
    <property type="entry name" value="Cytochrome c-like domain"/>
    <property type="match status" value="1"/>
</dbReference>
<protein>
    <submittedName>
        <fullName evidence="7">Cytochrome C oxidase, cbb3-type, subunit III</fullName>
    </submittedName>
</protein>
<evidence type="ECO:0000313" key="7">
    <source>
        <dbReference type="EMBL" id="SMG23056.1"/>
    </source>
</evidence>
<dbReference type="Pfam" id="PF13442">
    <property type="entry name" value="Cytochrome_CBB3"/>
    <property type="match status" value="1"/>
</dbReference>
<feature type="transmembrane region" description="Helical" evidence="5">
    <location>
        <begin position="12"/>
        <end position="29"/>
    </location>
</feature>
<dbReference type="STRING" id="1028.SAMN05661096_01342"/>
<evidence type="ECO:0000256" key="3">
    <source>
        <dbReference type="ARBA" id="ARBA00023004"/>
    </source>
</evidence>
<dbReference type="Proteomes" id="UP000193804">
    <property type="component" value="Unassembled WGS sequence"/>
</dbReference>
<dbReference type="InterPro" id="IPR036909">
    <property type="entry name" value="Cyt_c-like_dom_sf"/>
</dbReference>
<dbReference type="GO" id="GO:0046872">
    <property type="term" value="F:metal ion binding"/>
    <property type="evidence" value="ECO:0007669"/>
    <property type="project" value="UniProtKB-KW"/>
</dbReference>
<dbReference type="RefSeq" id="WP_085516293.1">
    <property type="nucleotide sequence ID" value="NZ_FXAW01000002.1"/>
</dbReference>
<dbReference type="PANTHER" id="PTHR40394:SF2">
    <property type="entry name" value="QUINOL:CYTOCHROME C OXIDOREDUCTASE MEMBRANE PROTEIN"/>
    <property type="match status" value="1"/>
</dbReference>
<keyword evidence="3 4" id="KW-0408">Iron</keyword>
<keyword evidence="5" id="KW-0812">Transmembrane</keyword>
<evidence type="ECO:0000313" key="8">
    <source>
        <dbReference type="Proteomes" id="UP000193804"/>
    </source>
</evidence>
<dbReference type="EMBL" id="FXAW01000002">
    <property type="protein sequence ID" value="SMG23056.1"/>
    <property type="molecule type" value="Genomic_DNA"/>
</dbReference>
<name>A0A1X7J5Z1_9BACT</name>
<accession>A0A1X7J5Z1</accession>
<dbReference type="PANTHER" id="PTHR40394">
    <property type="entry name" value="LIPOPROTEIN-RELATED"/>
    <property type="match status" value="1"/>
</dbReference>
<evidence type="ECO:0000256" key="1">
    <source>
        <dbReference type="ARBA" id="ARBA00022617"/>
    </source>
</evidence>
<organism evidence="7 8">
    <name type="scientific">Marivirga sericea</name>
    <dbReference type="NCBI Taxonomy" id="1028"/>
    <lineage>
        <taxon>Bacteria</taxon>
        <taxon>Pseudomonadati</taxon>
        <taxon>Bacteroidota</taxon>
        <taxon>Cytophagia</taxon>
        <taxon>Cytophagales</taxon>
        <taxon>Marivirgaceae</taxon>
        <taxon>Marivirga</taxon>
    </lineage>
</organism>
<evidence type="ECO:0000256" key="4">
    <source>
        <dbReference type="PROSITE-ProRule" id="PRU00433"/>
    </source>
</evidence>
<gene>
    <name evidence="7" type="ORF">SAMN05661096_01342</name>
</gene>
<dbReference type="PROSITE" id="PS51007">
    <property type="entry name" value="CYTC"/>
    <property type="match status" value="1"/>
</dbReference>
<keyword evidence="1 4" id="KW-0349">Heme</keyword>
<dbReference type="AlphaFoldDB" id="A0A1X7J5Z1"/>
<keyword evidence="2 4" id="KW-0479">Metal-binding</keyword>
<evidence type="ECO:0000256" key="5">
    <source>
        <dbReference type="SAM" id="Phobius"/>
    </source>
</evidence>
<dbReference type="SUPFAM" id="SSF46626">
    <property type="entry name" value="Cytochrome c"/>
    <property type="match status" value="1"/>
</dbReference>
<dbReference type="OrthoDB" id="9794322at2"/>
<dbReference type="GO" id="GO:0020037">
    <property type="term" value="F:heme binding"/>
    <property type="evidence" value="ECO:0007669"/>
    <property type="project" value="InterPro"/>
</dbReference>
<keyword evidence="5" id="KW-1133">Transmembrane helix</keyword>
<dbReference type="GO" id="GO:0009055">
    <property type="term" value="F:electron transfer activity"/>
    <property type="evidence" value="ECO:0007669"/>
    <property type="project" value="InterPro"/>
</dbReference>
<proteinExistence type="predicted"/>